<evidence type="ECO:0000313" key="3">
    <source>
        <dbReference type="Proteomes" id="UP000294847"/>
    </source>
</evidence>
<name>A0A4P7N4F6_PYROR</name>
<dbReference type="EMBL" id="CP034204">
    <property type="protein sequence ID" value="QBZ54834.1"/>
    <property type="molecule type" value="Genomic_DNA"/>
</dbReference>
<evidence type="ECO:0000313" key="2">
    <source>
        <dbReference type="EMBL" id="QBZ54834.1"/>
    </source>
</evidence>
<proteinExistence type="predicted"/>
<protein>
    <submittedName>
        <fullName evidence="2">Uncharacterized protein</fullName>
    </submittedName>
</protein>
<dbReference type="AlphaFoldDB" id="A0A4P7N4F6"/>
<evidence type="ECO:0000256" key="1">
    <source>
        <dbReference type="SAM" id="MobiDB-lite"/>
    </source>
</evidence>
<accession>A0A4P7N4F6</accession>
<reference evidence="2 3" key="1">
    <citation type="journal article" date="2019" name="Mol. Biol. Evol.">
        <title>Blast fungal genomes show frequent chromosomal changes, gene gains and losses, and effector gene turnover.</title>
        <authorList>
            <person name="Gomez Luciano L.B."/>
            <person name="Jason Tsai I."/>
            <person name="Chuma I."/>
            <person name="Tosa Y."/>
            <person name="Chen Y.H."/>
            <person name="Li J.Y."/>
            <person name="Li M.Y."/>
            <person name="Jade Lu M.Y."/>
            <person name="Nakayashiki H."/>
            <person name="Li W.H."/>
        </authorList>
    </citation>
    <scope>NUCLEOTIDE SEQUENCE [LARGE SCALE GENOMIC DNA]</scope>
    <source>
        <strain evidence="2">MZ5-1-6</strain>
    </source>
</reference>
<gene>
    <name evidence="2" type="ORF">PoMZ_10544</name>
</gene>
<dbReference type="Proteomes" id="UP000294847">
    <property type="component" value="Chromosome 1"/>
</dbReference>
<sequence>PRVKKLYSVRLEIEFAPLYYGTQSWNETREINQHSATATSLAPGPAAKKSSYPQPPSAADSGDLRTVNLKNSDQVLLTTGAIGRFHNRSRTTITSRERPQNINQTLIAIFVSQDPQRQRKGVLPCLSTIRVAKFGVN</sequence>
<feature type="non-terminal residue" evidence="2">
    <location>
        <position position="1"/>
    </location>
</feature>
<feature type="region of interest" description="Disordered" evidence="1">
    <location>
        <begin position="34"/>
        <end position="65"/>
    </location>
</feature>
<organism evidence="2 3">
    <name type="scientific">Pyricularia oryzae</name>
    <name type="common">Rice blast fungus</name>
    <name type="synonym">Magnaporthe oryzae</name>
    <dbReference type="NCBI Taxonomy" id="318829"/>
    <lineage>
        <taxon>Eukaryota</taxon>
        <taxon>Fungi</taxon>
        <taxon>Dikarya</taxon>
        <taxon>Ascomycota</taxon>
        <taxon>Pezizomycotina</taxon>
        <taxon>Sordariomycetes</taxon>
        <taxon>Sordariomycetidae</taxon>
        <taxon>Magnaporthales</taxon>
        <taxon>Pyriculariaceae</taxon>
        <taxon>Pyricularia</taxon>
    </lineage>
</organism>